<dbReference type="InterPro" id="IPR011195">
    <property type="entry name" value="UCP010256"/>
</dbReference>
<name>A0ABP9PSE7_9PSEU</name>
<keyword evidence="3" id="KW-1185">Reference proteome</keyword>
<dbReference type="SUPFAM" id="SSF53300">
    <property type="entry name" value="vWA-like"/>
    <property type="match status" value="1"/>
</dbReference>
<comment type="caution">
    <text evidence="2">The sequence shown here is derived from an EMBL/GenBank/DDBJ whole genome shotgun (WGS) entry which is preliminary data.</text>
</comment>
<dbReference type="PANTHER" id="PTHR39338:SF6">
    <property type="entry name" value="BLL5662 PROTEIN"/>
    <property type="match status" value="1"/>
</dbReference>
<dbReference type="PIRSF" id="PIRSF010256">
    <property type="entry name" value="CoxE_vWa"/>
    <property type="match status" value="1"/>
</dbReference>
<dbReference type="InterPro" id="IPR008912">
    <property type="entry name" value="Uncharacterised_CoxE"/>
</dbReference>
<evidence type="ECO:0000313" key="3">
    <source>
        <dbReference type="Proteomes" id="UP001500192"/>
    </source>
</evidence>
<organism evidence="2 3">
    <name type="scientific">Amycolatopsis dongchuanensis</name>
    <dbReference type="NCBI Taxonomy" id="1070866"/>
    <lineage>
        <taxon>Bacteria</taxon>
        <taxon>Bacillati</taxon>
        <taxon>Actinomycetota</taxon>
        <taxon>Actinomycetes</taxon>
        <taxon>Pseudonocardiales</taxon>
        <taxon>Pseudonocardiaceae</taxon>
        <taxon>Amycolatopsis</taxon>
    </lineage>
</organism>
<dbReference type="PANTHER" id="PTHR39338">
    <property type="entry name" value="BLL5662 PROTEIN-RELATED"/>
    <property type="match status" value="1"/>
</dbReference>
<protein>
    <submittedName>
        <fullName evidence="2">VWA domain-containing protein</fullName>
    </submittedName>
</protein>
<dbReference type="Pfam" id="PF05762">
    <property type="entry name" value="VWA_CoxE"/>
    <property type="match status" value="1"/>
</dbReference>
<dbReference type="InterPro" id="IPR002035">
    <property type="entry name" value="VWF_A"/>
</dbReference>
<proteinExistence type="predicted"/>
<dbReference type="SMART" id="SM00327">
    <property type="entry name" value="VWA"/>
    <property type="match status" value="1"/>
</dbReference>
<evidence type="ECO:0000259" key="1">
    <source>
        <dbReference type="SMART" id="SM00327"/>
    </source>
</evidence>
<reference evidence="3" key="1">
    <citation type="journal article" date="2019" name="Int. J. Syst. Evol. Microbiol.">
        <title>The Global Catalogue of Microorganisms (GCM) 10K type strain sequencing project: providing services to taxonomists for standard genome sequencing and annotation.</title>
        <authorList>
            <consortium name="The Broad Institute Genomics Platform"/>
            <consortium name="The Broad Institute Genome Sequencing Center for Infectious Disease"/>
            <person name="Wu L."/>
            <person name="Ma J."/>
        </authorList>
    </citation>
    <scope>NUCLEOTIDE SEQUENCE [LARGE SCALE GENOMIC DNA]</scope>
    <source>
        <strain evidence="3">JCM 18054</strain>
    </source>
</reference>
<dbReference type="Proteomes" id="UP001500192">
    <property type="component" value="Unassembled WGS sequence"/>
</dbReference>
<accession>A0ABP9PSE7</accession>
<evidence type="ECO:0000313" key="2">
    <source>
        <dbReference type="EMBL" id="GAA5151378.1"/>
    </source>
</evidence>
<dbReference type="Gene3D" id="3.40.50.410">
    <property type="entry name" value="von Willebrand factor, type A domain"/>
    <property type="match status" value="1"/>
</dbReference>
<sequence>MVSDLAVLAARFAEALRGHGVAVGADRSACFAQALVAVDPQRAEEVYWCALATLVSTPDEIAVLDHVFDVVFGGGFDPADFRGDHPEGTLTAGAVTAGDGQAGEEREVRLSTVGSAAERLSSRDFAELTPDELALLREAMRRLRIATPVRRSRRKRTAAGGRRVDMRETLRQARRTGGEPAVLRRWVPREKPRRLVVLCDISGSMEAHARAMLQLLVCANLGAKAEVFTFATRLTRLTRVLARDPAEAMRRAGEEAPDWSGGTRIGAALREFLDTFGARGMARGAVVVIVSDGWETGDPAPLAAQMARLSRLAFRVVWVNPRTAQPGYRPLAGGMAAVWPYCDAVVAAHRLDALDDLLAAVG</sequence>
<dbReference type="InterPro" id="IPR036465">
    <property type="entry name" value="vWFA_dom_sf"/>
</dbReference>
<dbReference type="CDD" id="cd00198">
    <property type="entry name" value="vWFA"/>
    <property type="match status" value="1"/>
</dbReference>
<gene>
    <name evidence="2" type="ORF">GCM10023214_02020</name>
</gene>
<feature type="domain" description="VWFA" evidence="1">
    <location>
        <begin position="192"/>
        <end position="359"/>
    </location>
</feature>
<dbReference type="EMBL" id="BAABIB010000005">
    <property type="protein sequence ID" value="GAA5151378.1"/>
    <property type="molecule type" value="Genomic_DNA"/>
</dbReference>